<comment type="pathway">
    <text evidence="9">Protein modification; protein ubiquitination.</text>
</comment>
<dbReference type="InterPro" id="IPR039164">
    <property type="entry name" value="UBR1-like"/>
</dbReference>
<feature type="region of interest" description="Disordered" evidence="10">
    <location>
        <begin position="1359"/>
        <end position="1388"/>
    </location>
</feature>
<comment type="function">
    <text evidence="9">Ubiquitin ligase protein which is a component of the N-end rule pathway. Recognizes and binds to proteins bearing specific N-terminal residues that are destabilizing according to the N-end rule, leading to their ubiquitination and subsequent degradation.</text>
</comment>
<organism evidence="12 13">
    <name type="scientific">Rehmannia glutinosa</name>
    <name type="common">Chinese foxglove</name>
    <dbReference type="NCBI Taxonomy" id="99300"/>
    <lineage>
        <taxon>Eukaryota</taxon>
        <taxon>Viridiplantae</taxon>
        <taxon>Streptophyta</taxon>
        <taxon>Embryophyta</taxon>
        <taxon>Tracheophyta</taxon>
        <taxon>Spermatophyta</taxon>
        <taxon>Magnoliopsida</taxon>
        <taxon>eudicotyledons</taxon>
        <taxon>Gunneridae</taxon>
        <taxon>Pentapetalae</taxon>
        <taxon>asterids</taxon>
        <taxon>lamiids</taxon>
        <taxon>Lamiales</taxon>
        <taxon>Orobanchaceae</taxon>
        <taxon>Rehmannieae</taxon>
        <taxon>Rehmannia</taxon>
    </lineage>
</organism>
<dbReference type="EMBL" id="JABTTQ020002064">
    <property type="protein sequence ID" value="KAK6126080.1"/>
    <property type="molecule type" value="Genomic_DNA"/>
</dbReference>
<evidence type="ECO:0000256" key="8">
    <source>
        <dbReference type="PROSITE-ProRule" id="PRU00508"/>
    </source>
</evidence>
<dbReference type="PANTHER" id="PTHR21497">
    <property type="entry name" value="UBIQUITIN LIGASE E3 ALPHA-RELATED"/>
    <property type="match status" value="1"/>
</dbReference>
<feature type="compositionally biased region" description="Polar residues" evidence="10">
    <location>
        <begin position="1223"/>
        <end position="1238"/>
    </location>
</feature>
<evidence type="ECO:0000256" key="6">
    <source>
        <dbReference type="ARBA" id="ARBA00022833"/>
    </source>
</evidence>
<comment type="caution">
    <text evidence="12">The sequence shown here is derived from an EMBL/GenBank/DDBJ whole genome shotgun (WGS) entry which is preliminary data.</text>
</comment>
<keyword evidence="2 9" id="KW-0808">Transferase</keyword>
<dbReference type="CDD" id="cd19673">
    <property type="entry name" value="UBR-box_UBR3"/>
    <property type="match status" value="1"/>
</dbReference>
<dbReference type="Pfam" id="PF22960">
    <property type="entry name" value="WHD_UBR1"/>
    <property type="match status" value="1"/>
</dbReference>
<dbReference type="InterPro" id="IPR003126">
    <property type="entry name" value="Znf_UBR"/>
</dbReference>
<dbReference type="Gene3D" id="2.10.110.30">
    <property type="match status" value="1"/>
</dbReference>
<keyword evidence="4 9" id="KW-0863">Zinc-finger</keyword>
<feature type="region of interest" description="Disordered" evidence="10">
    <location>
        <begin position="1321"/>
        <end position="1344"/>
    </location>
</feature>
<dbReference type="Pfam" id="PF02207">
    <property type="entry name" value="zf-UBR"/>
    <property type="match status" value="1"/>
</dbReference>
<dbReference type="PROSITE" id="PS51157">
    <property type="entry name" value="ZF_UBR"/>
    <property type="match status" value="1"/>
</dbReference>
<dbReference type="Gene3D" id="1.10.10.2670">
    <property type="entry name" value="E3 ubiquitin-protein ligase"/>
    <property type="match status" value="1"/>
</dbReference>
<keyword evidence="5 9" id="KW-0833">Ubl conjugation pathway</keyword>
<dbReference type="SUPFAM" id="SSF46785">
    <property type="entry name" value="Winged helix' DNA-binding domain"/>
    <property type="match status" value="1"/>
</dbReference>
<comment type="catalytic activity">
    <reaction evidence="1 9">
        <text>S-ubiquitinyl-[E2 ubiquitin-conjugating enzyme]-L-cysteine + [acceptor protein]-L-lysine = [E2 ubiquitin-conjugating enzyme]-L-cysteine + N(6)-ubiquitinyl-[acceptor protein]-L-lysine.</text>
        <dbReference type="EC" id="2.3.2.27"/>
    </reaction>
</comment>
<feature type="compositionally biased region" description="Basic and acidic residues" evidence="10">
    <location>
        <begin position="1325"/>
        <end position="1344"/>
    </location>
</feature>
<comment type="similarity">
    <text evidence="7 9">Belongs to the E3 ubiquitin-protein ligase UBR1-like family.</text>
</comment>
<dbReference type="SMART" id="SM00396">
    <property type="entry name" value="ZnF_UBR1"/>
    <property type="match status" value="1"/>
</dbReference>
<dbReference type="Proteomes" id="UP001318860">
    <property type="component" value="Unassembled WGS sequence"/>
</dbReference>
<reference evidence="12 13" key="1">
    <citation type="journal article" date="2021" name="Comput. Struct. Biotechnol. J.">
        <title>De novo genome assembly of the potent medicinal plant Rehmannia glutinosa using nanopore technology.</title>
        <authorList>
            <person name="Ma L."/>
            <person name="Dong C."/>
            <person name="Song C."/>
            <person name="Wang X."/>
            <person name="Zheng X."/>
            <person name="Niu Y."/>
            <person name="Chen S."/>
            <person name="Feng W."/>
        </authorList>
    </citation>
    <scope>NUCLEOTIDE SEQUENCE [LARGE SCALE GENOMIC DNA]</scope>
    <source>
        <strain evidence="12">DH-2019</strain>
    </source>
</reference>
<evidence type="ECO:0000256" key="1">
    <source>
        <dbReference type="ARBA" id="ARBA00000900"/>
    </source>
</evidence>
<feature type="domain" description="UBR-type" evidence="11">
    <location>
        <begin position="102"/>
        <end position="172"/>
    </location>
</feature>
<keyword evidence="3 9" id="KW-0479">Metal-binding</keyword>
<feature type="zinc finger region" description="UBR-type" evidence="8">
    <location>
        <begin position="102"/>
        <end position="172"/>
    </location>
</feature>
<evidence type="ECO:0000259" key="11">
    <source>
        <dbReference type="PROSITE" id="PS51157"/>
    </source>
</evidence>
<accession>A0ABR0UTQ8</accession>
<name>A0ABR0UTQ8_REHGL</name>
<evidence type="ECO:0000256" key="10">
    <source>
        <dbReference type="SAM" id="MobiDB-lite"/>
    </source>
</evidence>
<feature type="region of interest" description="Disordered" evidence="10">
    <location>
        <begin position="1103"/>
        <end position="1123"/>
    </location>
</feature>
<dbReference type="InterPro" id="IPR055194">
    <property type="entry name" value="UBR1-like_WH"/>
</dbReference>
<keyword evidence="13" id="KW-1185">Reference proteome</keyword>
<evidence type="ECO:0000256" key="5">
    <source>
        <dbReference type="ARBA" id="ARBA00022786"/>
    </source>
</evidence>
<keyword evidence="6 9" id="KW-0862">Zinc</keyword>
<evidence type="ECO:0000256" key="3">
    <source>
        <dbReference type="ARBA" id="ARBA00022723"/>
    </source>
</evidence>
<evidence type="ECO:0000313" key="12">
    <source>
        <dbReference type="EMBL" id="KAK6126080.1"/>
    </source>
</evidence>
<dbReference type="Pfam" id="PF18995">
    <property type="entry name" value="PRT6_C"/>
    <property type="match status" value="1"/>
</dbReference>
<dbReference type="InterPro" id="IPR036390">
    <property type="entry name" value="WH_DNA-bd_sf"/>
</dbReference>
<evidence type="ECO:0000256" key="7">
    <source>
        <dbReference type="ARBA" id="ARBA00046341"/>
    </source>
</evidence>
<dbReference type="EC" id="2.3.2.27" evidence="9"/>
<feature type="compositionally biased region" description="Low complexity" evidence="10">
    <location>
        <begin position="1373"/>
        <end position="1383"/>
    </location>
</feature>
<proteinExistence type="inferred from homology"/>
<feature type="region of interest" description="Disordered" evidence="10">
    <location>
        <begin position="1211"/>
        <end position="1238"/>
    </location>
</feature>
<dbReference type="InterPro" id="IPR042065">
    <property type="entry name" value="E3_ELL-like"/>
</dbReference>
<sequence>MEIDSSPESAVPSHYDLIIQRLLQLGIPRDKLNQGQHGLVAFAKSNRLNIGELVSAILPTDGEEVDEDVFHESMIWLQWLMFEGDPEEALENLAKMSANQRGVCGAVWGNNDIAYRCRTCEHDPTCAICVPCFENGNHKDHDYSVIYTGGGCCDCGDITAWKREGFCSNHKGAEQIQPLPKHFAESLGPILDLLLTYWKEKLHSAKIVSEESPRVVGHAGELQKAAKELTSTVVEMLLDFCKHSESLLSFISQRVYSSAGLLDILLRAERFIMNGGVVGKLHELLLKMLSEPIFKYEFAKVFVHYYPTIVNAAISEGSDAAFKKYPLLSTFSVQILTVPTLTPRLVEEMNLLGVLLQCLGNIFIYCAGEDGRLQVAKWANLYETTLRVVEDIRFVLSHSAVPKYLCHRRRDLVRTWMRLLASVQGMNTQKRETGSHIEDENENVHLPFVLCHSISNILSLLVAGAFSVSSNDDTGEETCEDQDSLRHAKVGRLSQESSVSSITGKNALDLGAKAADSFPVPSSALWLIYECLRSIENWLGLDNTLGPLSALSLKTSDGSGNNFLALKRTLSRFRRARYMFKSSSSSDSKSTISSEAHSKPSHGGLNIGLGSECSQSIGQAAPGGSDENILEGESTCELEGLRVLSLSDWPDITYDVSSQEISVHIPLHRLLSMVLRRALKECYGESVSSYVLSACSADRSFVRYGDFFAQILDGCHPYGFSAFVMEHPLQIRVFCAQVHAGMWRRNGDAPILFSEWYRSVRWSEQGQELDLFLLQCCAALAPPDLYVQRILERFGLSNYLSLNLEQSSEHESLLVAEMLALLIQIVKERRFCGLTTAECLQRELVYKLSIGDATRSQLVKSLPRDLSKVDELQEVLDKVAEYSHPSGMTQGMYKLRSSYWKELDLYHPRWNLRDQQAAEERYLRFCNVSALTTQLPRWTKIYHPLRGIAKIATCKTLLEIVRAVLFYAVFTDKPTTSRAPDGVLLTALHLLALALDVCRLHKESGDPLCYVGDVIPILAFAGEEICMSKYGDQSILSLLVLLMRMHEKEAAQNFMEAGNFNLSSLISSLLKTFVELEPGCMTKLQKLAPQLANQFSHSIINDNARDSDLTSDSEKRKAKSRERQAAILEKMRAQQSKFLENFNSNQDDEMDDTKSEQEVCDSEVSNDTQESSQVICSLCHDPKSKRPVSFLVLLQKSRLLNFVDQGPPSWEQVNRSGKEHVSNDATPSCDSSQTSISGGSEMVSVSQLEDLVQSAVNDFASTGQPHEVNAFMELIKARFPSIKNVKLPCMSKDTKERISYSLETFEEHMYLLIRECQSSLSGSDSLKDEEKCSTAGSSKERSGTDESLLLGKYIAALPKEPQDSPSASENGHSSSYKMKSESSILRPGSDDFGPSGANGIYVSSCGHAVHQGCLDRYLSSLRESLLDNDPCNHASLLSFIKNVRILEILRTCSTGSCCFNWVDSFLAHFDDNQRASLLTLGRAKGTMLICTFLVMDHLYIRRIVFEGGHIVDPDQGEFLCPVCRGLANSVLPALSGDLRKVPQPSAVSTNNFMDASSPLTSSDRGGSLRLQDALSLLQRAANIAGSNESLKALPTRNVKLKPNLEPIIRLLCGMYYPGQDKILETGRMSHSLILWDTLKYSLISAEIAARSGKSSLSPNYSLGALYKELNSSSSFILSLLLDVIQSTRTSNSQTVLLRFQGIQLFARSLCSSTYPNELSSCSNWQGDNMLYILENTEPEVRYPDIQLWRRASEPILARDAFSSFMWILFCLPRPILSCKESYLSLVHVFYVVTVTQAIIAYHKENQSIETELGLCENLITDIYRVTGECRGAVQFFEPYSVNPAYDIKSAVRSLTFPYLRRCALLWKLINCSNMKPFSDGVHSWDGSPYAANDLEYTANFVEELPEVEKLENMFKIPPLDLIVNDEELRSTALRWLGHFCEVFDAHKPQRVLRCTPAVPFKLMLLPHLYQDLLQRYIKKCCPDCGVVKEEPALCLLCGKVCSPNWKTCCRTTILLQRSARQAPWPSPYLDAFGEEDVEMNRGKPLYLNEERYAALTHMVASHGLDRSSKVLRQTTIGSFFMWYRYSIWTHGSMMIYSSRIQASTEDL</sequence>
<protein>
    <recommendedName>
        <fullName evidence="9">E3 ubiquitin-protein ligase</fullName>
        <ecNumber evidence="9">2.3.2.27</ecNumber>
    </recommendedName>
</protein>
<gene>
    <name evidence="12" type="ORF">DH2020_040194</name>
</gene>
<feature type="compositionally biased region" description="Polar residues" evidence="10">
    <location>
        <begin position="1363"/>
        <end position="1372"/>
    </location>
</feature>
<evidence type="ECO:0000256" key="2">
    <source>
        <dbReference type="ARBA" id="ARBA00022679"/>
    </source>
</evidence>
<evidence type="ECO:0000313" key="13">
    <source>
        <dbReference type="Proteomes" id="UP001318860"/>
    </source>
</evidence>
<evidence type="ECO:0000256" key="9">
    <source>
        <dbReference type="RuleBase" id="RU366018"/>
    </source>
</evidence>
<dbReference type="PANTHER" id="PTHR21497:SF53">
    <property type="entry name" value="E3 UBIQUITIN-PROTEIN LIGASE PRT6"/>
    <property type="match status" value="1"/>
</dbReference>
<dbReference type="InterPro" id="IPR044046">
    <property type="entry name" value="E3_ligase_UBR-like_C"/>
</dbReference>
<evidence type="ECO:0000256" key="4">
    <source>
        <dbReference type="ARBA" id="ARBA00022771"/>
    </source>
</evidence>